<feature type="compositionally biased region" description="Basic and acidic residues" evidence="1">
    <location>
        <begin position="1551"/>
        <end position="1560"/>
    </location>
</feature>
<feature type="region of interest" description="Disordered" evidence="1">
    <location>
        <begin position="1092"/>
        <end position="1116"/>
    </location>
</feature>
<feature type="region of interest" description="Disordered" evidence="1">
    <location>
        <begin position="363"/>
        <end position="450"/>
    </location>
</feature>
<reference evidence="3" key="1">
    <citation type="submission" date="2022-07" db="EMBL/GenBank/DDBJ databases">
        <title>The genome of Lyophyllum shimeji provides insight into the initial evolution of ectomycorrhizal fungal genome.</title>
        <authorList>
            <person name="Kobayashi Y."/>
            <person name="Shibata T."/>
            <person name="Hirakawa H."/>
            <person name="Shigenobu S."/>
            <person name="Nishiyama T."/>
            <person name="Yamada A."/>
            <person name="Hasebe M."/>
            <person name="Kawaguchi M."/>
        </authorList>
    </citation>
    <scope>NUCLEOTIDE SEQUENCE</scope>
    <source>
        <strain evidence="3">AT787</strain>
    </source>
</reference>
<sequence length="1721" mass="179908">MEAAELARWTRLAGKGGIGKCTAINDCVAENVDDLMFMKDDEITVLMQLPDPPGMYLGYCEGVVGRFNGSDVHFHSKLKKPVMAKRSSVNASTSKSPTPKAPSPMAKADSPVPTQPRRIRVSLDEQVSASIAVFTSPSSQASSASEREPIATADPGVSRSGKSRGSYGLAGLREEQVEKDVNATTSPSIAISAPSMSRTASAPSHHSSASRSTLVESPLPASPPRSHTRTISTSANEVPSYTSPSSTAQVRSSFASSQRTSVLSSYSQATATEDDIVLSPIVEDATSATTPSRASPSPPPPPSHPTSPPVSTPASTTTASAPSTAVPDTSTSTYFDTSRISLALSDGEVGIGLSLLQDLADGASNDEWSDSDSDGGVRRRPSRKGSKRETITQPAGASSLPGPAGGSSGEEGGGRVGAWRTSVRASVVSEESRYSHASSDEGLGYEDTETGHSTIHDELEADISQTQEAFRNLDPVSTSSSLHGSPTQMTFPPVAPLSPSRTRFPHVAPRPLQPAKGEDYEYEFPPVPTHTPGLSLSLSVSGSQRGSLSGALTNPFTNNAPSASVLNPHTSNAPANSDRDADTPPPPPPFALSERRPSLAPSTTSMSAASVTTATSSDWDGGADIYDDYRYSRFSMGAASGRTRTSFASSKRVSVSSRFGGAGGVGAGGGEWPLRSWTIRKLGSARIRSMPVPSVRTRSRSNTNASLGPIPPLTSPPPAGSPPPPPPPLPREPPSRPFVTSTASHERTHSIGAWESDASSVYTQPSAHPSPNLDGAFPTTGPRSSLGLNSSRDSNSSLAANRPAPLNLVPRSSQRQSQDALSTGVRSPLLHTTWGSPVSSPQPQATTHPSTTANLTVPINLNNTTASQSSPLSASSDASNTGYTGTGEGFRVGGGMPASATYFPGAHIAPGGKDEARDGAGMASAMRLRLEVERKPSVEHDEGLGGREMGRRIVVEDDDDDEVVIGHDVSRATERGGEDGDVSVETLGGHGVLHEAPSLASSPEPEPALLAKGRLGPGLVVANRSPSSSSAEGEKERPNVADEPPARLPSPVRLATSTPPITLNLPTPSSSPAPAPALAHLRPTLHELRPAGQGQRQSLFLPHPNAPKAPAAHSPGPMYVAQQQPPPHVHAYAHQSHRGGALQTIRMALAGQGPPQGPRGRGPTIYGITAEDLSSAIGPVLMQFSVNPPPATAPPGKSLPPPAIQQQPQGLAPGSMPTPAVNVVPGGREGLSLQVVAHVPVQAVRRVGSLASLDAAARDHVQVERPGSGATGVIPRANFFPKAAGARPRSRSFSGFQSTTAEIPLPVQRSGQDGKQSLEMPSASDIKRALSPIVQSPTTPSTGNTAGGKISPLKSSPLRSSSPLAHPHDNSAKQFKPRSSPLAHSFSSGFVSVPSSPTQNRPTQQLRQTPSRSTLHEALPARASPQTHPTLPGASNSDTPSPTAEQPQRSLPELRGRPSVDADGASVHSSHSNLVSPPPTLGRQNSLRSKLSLPNLKRSAGRQDEIPDSPVIDTGDMVQVKDTDFELVRPNIGQFQAARASEDSGVLGREGSTDARHDPTFLRADSPAGSLTAPHSPTVVSDSSGVWQPLKSSGAESESSMDAHRQREQKWMAVLGSVPASQARKNKKVKKLLFDGVPSSVRYLVWSHLTDGKARCVPGVYSQLQGRGRVPALADVDRDVRRCFVDHPQLQSTQGPVLSLMQAYLTMVPDIQYMTAPWKHE</sequence>
<feature type="compositionally biased region" description="Low complexity" evidence="1">
    <location>
        <begin position="285"/>
        <end position="295"/>
    </location>
</feature>
<feature type="domain" description="Rab-GAP TBC" evidence="2">
    <location>
        <begin position="1636"/>
        <end position="1721"/>
    </location>
</feature>
<proteinExistence type="predicted"/>
<feature type="compositionally biased region" description="Polar residues" evidence="1">
    <location>
        <begin position="1291"/>
        <end position="1301"/>
    </location>
</feature>
<feature type="compositionally biased region" description="Polar residues" evidence="1">
    <location>
        <begin position="781"/>
        <end position="799"/>
    </location>
</feature>
<feature type="compositionally biased region" description="Low complexity" evidence="1">
    <location>
        <begin position="866"/>
        <end position="883"/>
    </location>
</feature>
<feature type="compositionally biased region" description="Polar residues" evidence="1">
    <location>
        <begin position="551"/>
        <end position="575"/>
    </location>
</feature>
<feature type="compositionally biased region" description="Polar residues" evidence="1">
    <location>
        <begin position="1573"/>
        <end position="1600"/>
    </location>
</feature>
<comment type="caution">
    <text evidence="3">The sequence shown here is derived from an EMBL/GenBank/DDBJ whole genome shotgun (WGS) entry which is preliminary data.</text>
</comment>
<feature type="compositionally biased region" description="Polar residues" evidence="1">
    <location>
        <begin position="475"/>
        <end position="490"/>
    </location>
</feature>
<feature type="compositionally biased region" description="Polar residues" evidence="1">
    <location>
        <begin position="757"/>
        <end position="769"/>
    </location>
</feature>
<feature type="region of interest" description="Disordered" evidence="1">
    <location>
        <begin position="533"/>
        <end position="619"/>
    </location>
</feature>
<feature type="compositionally biased region" description="Low complexity" evidence="1">
    <location>
        <begin position="1102"/>
        <end position="1115"/>
    </location>
</feature>
<feature type="compositionally biased region" description="Gly residues" evidence="1">
    <location>
        <begin position="403"/>
        <end position="416"/>
    </location>
</feature>
<feature type="compositionally biased region" description="Low complexity" evidence="1">
    <location>
        <begin position="1385"/>
        <end position="1397"/>
    </location>
</feature>
<feature type="region of interest" description="Disordered" evidence="1">
    <location>
        <begin position="1019"/>
        <end position="1077"/>
    </location>
</feature>
<feature type="compositionally biased region" description="Polar residues" evidence="1">
    <location>
        <begin position="229"/>
        <end position="247"/>
    </location>
</feature>
<feature type="region of interest" description="Disordered" evidence="1">
    <location>
        <begin position="1189"/>
        <end position="1214"/>
    </location>
</feature>
<feature type="compositionally biased region" description="Polar residues" evidence="1">
    <location>
        <begin position="1333"/>
        <end position="1344"/>
    </location>
</feature>
<evidence type="ECO:0000313" key="3">
    <source>
        <dbReference type="EMBL" id="GLB44029.1"/>
    </source>
</evidence>
<feature type="region of interest" description="Disordered" evidence="1">
    <location>
        <begin position="83"/>
        <end position="115"/>
    </location>
</feature>
<protein>
    <recommendedName>
        <fullName evidence="2">Rab-GAP TBC domain-containing protein</fullName>
    </recommendedName>
</protein>
<feature type="compositionally biased region" description="Basic and acidic residues" evidence="1">
    <location>
        <begin position="172"/>
        <end position="181"/>
    </location>
</feature>
<feature type="region of interest" description="Disordered" evidence="1">
    <location>
        <begin position="1537"/>
        <end position="1601"/>
    </location>
</feature>
<dbReference type="EMBL" id="BRPK01000015">
    <property type="protein sequence ID" value="GLB44029.1"/>
    <property type="molecule type" value="Genomic_DNA"/>
</dbReference>
<feature type="compositionally biased region" description="Pro residues" evidence="1">
    <location>
        <begin position="296"/>
        <end position="311"/>
    </location>
</feature>
<feature type="region of interest" description="Disordered" evidence="1">
    <location>
        <begin position="134"/>
        <end position="247"/>
    </location>
</feature>
<evidence type="ECO:0000259" key="2">
    <source>
        <dbReference type="PROSITE" id="PS50086"/>
    </source>
</evidence>
<evidence type="ECO:0000313" key="4">
    <source>
        <dbReference type="Proteomes" id="UP001063166"/>
    </source>
</evidence>
<gene>
    <name evidence="3" type="ORF">LshimejAT787_1502130</name>
</gene>
<dbReference type="PROSITE" id="PS50086">
    <property type="entry name" value="TBC_RABGAP"/>
    <property type="match status" value="1"/>
</dbReference>
<keyword evidence="4" id="KW-1185">Reference proteome</keyword>
<feature type="compositionally biased region" description="Polar residues" evidence="1">
    <location>
        <begin position="833"/>
        <end position="865"/>
    </location>
</feature>
<dbReference type="Proteomes" id="UP001063166">
    <property type="component" value="Unassembled WGS sequence"/>
</dbReference>
<dbReference type="InterPro" id="IPR000195">
    <property type="entry name" value="Rab-GAP-TBC_dom"/>
</dbReference>
<feature type="compositionally biased region" description="Low complexity" evidence="1">
    <location>
        <begin position="1056"/>
        <end position="1068"/>
    </location>
</feature>
<feature type="region of interest" description="Disordered" evidence="1">
    <location>
        <begin position="690"/>
        <end position="890"/>
    </location>
</feature>
<accession>A0A9P3PYP4</accession>
<feature type="compositionally biased region" description="Low complexity" evidence="1">
    <location>
        <begin position="91"/>
        <end position="108"/>
    </location>
</feature>
<feature type="region of interest" description="Disordered" evidence="1">
    <location>
        <begin position="284"/>
        <end position="333"/>
    </location>
</feature>
<organism evidence="3 4">
    <name type="scientific">Lyophyllum shimeji</name>
    <name type="common">Hon-shimeji</name>
    <name type="synonym">Tricholoma shimeji</name>
    <dbReference type="NCBI Taxonomy" id="47721"/>
    <lineage>
        <taxon>Eukaryota</taxon>
        <taxon>Fungi</taxon>
        <taxon>Dikarya</taxon>
        <taxon>Basidiomycota</taxon>
        <taxon>Agaricomycotina</taxon>
        <taxon>Agaricomycetes</taxon>
        <taxon>Agaricomycetidae</taxon>
        <taxon>Agaricales</taxon>
        <taxon>Tricholomatineae</taxon>
        <taxon>Lyophyllaceae</taxon>
        <taxon>Lyophyllum</taxon>
    </lineage>
</organism>
<feature type="region of interest" description="Disordered" evidence="1">
    <location>
        <begin position="1283"/>
        <end position="1514"/>
    </location>
</feature>
<feature type="compositionally biased region" description="Pro residues" evidence="1">
    <location>
        <begin position="709"/>
        <end position="736"/>
    </location>
</feature>
<feature type="compositionally biased region" description="Low complexity" evidence="1">
    <location>
        <begin position="533"/>
        <end position="550"/>
    </location>
</feature>
<name>A0A9P3PYP4_LYOSH</name>
<dbReference type="InterPro" id="IPR036028">
    <property type="entry name" value="SH3-like_dom_sf"/>
</dbReference>
<feature type="compositionally biased region" description="Polar residues" evidence="1">
    <location>
        <begin position="810"/>
        <end position="825"/>
    </location>
</feature>
<feature type="region of interest" description="Disordered" evidence="1">
    <location>
        <begin position="475"/>
        <end position="505"/>
    </location>
</feature>
<feature type="compositionally biased region" description="Low complexity" evidence="1">
    <location>
        <begin position="598"/>
        <end position="617"/>
    </location>
</feature>
<evidence type="ECO:0000256" key="1">
    <source>
        <dbReference type="SAM" id="MobiDB-lite"/>
    </source>
</evidence>
<dbReference type="SUPFAM" id="SSF50044">
    <property type="entry name" value="SH3-domain"/>
    <property type="match status" value="1"/>
</dbReference>
<feature type="compositionally biased region" description="Polar residues" evidence="1">
    <location>
        <begin position="1424"/>
        <end position="1449"/>
    </location>
</feature>
<feature type="compositionally biased region" description="Low complexity" evidence="1">
    <location>
        <begin position="420"/>
        <end position="429"/>
    </location>
</feature>
<feature type="compositionally biased region" description="Low complexity" evidence="1">
    <location>
        <begin position="183"/>
        <end position="213"/>
    </location>
</feature>
<feature type="compositionally biased region" description="Pro residues" evidence="1">
    <location>
        <begin position="1189"/>
        <end position="1203"/>
    </location>
</feature>
<dbReference type="OrthoDB" id="159449at2759"/>
<feature type="compositionally biased region" description="Low complexity" evidence="1">
    <location>
        <begin position="312"/>
        <end position="333"/>
    </location>
</feature>
<feature type="compositionally biased region" description="Low complexity" evidence="1">
    <location>
        <begin position="1351"/>
        <end position="1364"/>
    </location>
</feature>
<feature type="compositionally biased region" description="Polar residues" evidence="1">
    <location>
        <begin position="1398"/>
        <end position="1413"/>
    </location>
</feature>
<dbReference type="SUPFAM" id="SSF47923">
    <property type="entry name" value="Ypt/Rab-GAP domain of gyp1p"/>
    <property type="match status" value="1"/>
</dbReference>
<dbReference type="InterPro" id="IPR035969">
    <property type="entry name" value="Rab-GAP_TBC_sf"/>
</dbReference>